<dbReference type="GO" id="GO:0005829">
    <property type="term" value="C:cytosol"/>
    <property type="evidence" value="ECO:0007669"/>
    <property type="project" value="TreeGrafter"/>
</dbReference>
<evidence type="ECO:0000256" key="2">
    <source>
        <dbReference type="ARBA" id="ARBA00023067"/>
    </source>
</evidence>
<accession>A0A254PVM9</accession>
<gene>
    <name evidence="5" type="ORF">CBI30_08940</name>
</gene>
<comment type="caution">
    <text evidence="5">The sequence shown here is derived from an EMBL/GenBank/DDBJ whole genome shotgun (WGS) entry which is preliminary data.</text>
</comment>
<dbReference type="InterPro" id="IPR010992">
    <property type="entry name" value="IHF-like_DNA-bd_dom_sf"/>
</dbReference>
<dbReference type="Pfam" id="PF00216">
    <property type="entry name" value="Bac_DNA_binding"/>
    <property type="match status" value="1"/>
</dbReference>
<evidence type="ECO:0000256" key="1">
    <source>
        <dbReference type="ARBA" id="ARBA00010529"/>
    </source>
</evidence>
<dbReference type="CDD" id="cd13831">
    <property type="entry name" value="HU"/>
    <property type="match status" value="1"/>
</dbReference>
<reference evidence="5 6" key="1">
    <citation type="submission" date="2017-05" db="EMBL/GenBank/DDBJ databases">
        <title>Polynucleobacter sp. MWH-K35W1 isolated from the permanently anoxic monimolimnion of a meromictic lake.</title>
        <authorList>
            <person name="Hahn M.W."/>
        </authorList>
    </citation>
    <scope>NUCLEOTIDE SEQUENCE [LARGE SCALE GENOMIC DNA]</scope>
    <source>
        <strain evidence="5 6">MWH-K35W1</strain>
    </source>
</reference>
<dbReference type="GO" id="GO:0030261">
    <property type="term" value="P:chromosome condensation"/>
    <property type="evidence" value="ECO:0007669"/>
    <property type="project" value="UniProtKB-KW"/>
</dbReference>
<evidence type="ECO:0000256" key="3">
    <source>
        <dbReference type="ARBA" id="ARBA00023125"/>
    </source>
</evidence>
<protein>
    <submittedName>
        <fullName evidence="5">DNA-binding protein</fullName>
    </submittedName>
</protein>
<dbReference type="GO" id="GO:0003677">
    <property type="term" value="F:DNA binding"/>
    <property type="evidence" value="ECO:0007669"/>
    <property type="project" value="UniProtKB-KW"/>
</dbReference>
<organism evidence="5 6">
    <name type="scientific">Polynucleobacter aenigmaticus</name>
    <dbReference type="NCBI Taxonomy" id="1743164"/>
    <lineage>
        <taxon>Bacteria</taxon>
        <taxon>Pseudomonadati</taxon>
        <taxon>Pseudomonadota</taxon>
        <taxon>Betaproteobacteria</taxon>
        <taxon>Burkholderiales</taxon>
        <taxon>Burkholderiaceae</taxon>
        <taxon>Polynucleobacter</taxon>
    </lineage>
</organism>
<evidence type="ECO:0000313" key="5">
    <source>
        <dbReference type="EMBL" id="OWS70603.1"/>
    </source>
</evidence>
<dbReference type="PRINTS" id="PR01727">
    <property type="entry name" value="DNABINDINGHU"/>
</dbReference>
<dbReference type="SMART" id="SM00411">
    <property type="entry name" value="BHL"/>
    <property type="match status" value="1"/>
</dbReference>
<dbReference type="OrthoDB" id="9799835at2"/>
<dbReference type="PANTHER" id="PTHR33175">
    <property type="entry name" value="DNA-BINDING PROTEIN HU"/>
    <property type="match status" value="1"/>
</dbReference>
<dbReference type="EMBL" id="NGUO01000013">
    <property type="protein sequence ID" value="OWS70603.1"/>
    <property type="molecule type" value="Genomic_DNA"/>
</dbReference>
<dbReference type="SUPFAM" id="SSF47729">
    <property type="entry name" value="IHF-like DNA-binding proteins"/>
    <property type="match status" value="1"/>
</dbReference>
<dbReference type="Gene3D" id="4.10.520.10">
    <property type="entry name" value="IHF-like DNA-binding proteins"/>
    <property type="match status" value="1"/>
</dbReference>
<sequence>MNKVELIEHIAAGADISTLAAEQVLNSLISRVIHAVSSDDVVRIIGLGSFVPSERSARIGRNPVNGAAVLIQASRVVKFKAGSAFKDAVNAGPL</sequence>
<proteinExistence type="inferred from homology"/>
<dbReference type="InterPro" id="IPR000119">
    <property type="entry name" value="Hist_DNA-bd"/>
</dbReference>
<dbReference type="AlphaFoldDB" id="A0A254PVM9"/>
<evidence type="ECO:0000313" key="6">
    <source>
        <dbReference type="Proteomes" id="UP000198104"/>
    </source>
</evidence>
<evidence type="ECO:0000256" key="4">
    <source>
        <dbReference type="RuleBase" id="RU003939"/>
    </source>
</evidence>
<comment type="similarity">
    <text evidence="1 4">Belongs to the bacterial histone-like protein family.</text>
</comment>
<dbReference type="GO" id="GO:0030527">
    <property type="term" value="F:structural constituent of chromatin"/>
    <property type="evidence" value="ECO:0007669"/>
    <property type="project" value="InterPro"/>
</dbReference>
<keyword evidence="6" id="KW-1185">Reference proteome</keyword>
<dbReference type="Proteomes" id="UP000198104">
    <property type="component" value="Unassembled WGS sequence"/>
</dbReference>
<name>A0A254PVM9_9BURK</name>
<keyword evidence="2" id="KW-0226">DNA condensation</keyword>
<dbReference type="PANTHER" id="PTHR33175:SF3">
    <property type="entry name" value="DNA-BINDING PROTEIN HU-BETA"/>
    <property type="match status" value="1"/>
</dbReference>
<keyword evidence="3 5" id="KW-0238">DNA-binding</keyword>